<feature type="compositionally biased region" description="Low complexity" evidence="4">
    <location>
        <begin position="456"/>
        <end position="466"/>
    </location>
</feature>
<keyword evidence="3" id="KW-0804">Transcription</keyword>
<dbReference type="SUPFAM" id="SSF52540">
    <property type="entry name" value="P-loop containing nucleoside triphosphate hydrolases"/>
    <property type="match status" value="1"/>
</dbReference>
<evidence type="ECO:0000256" key="3">
    <source>
        <dbReference type="ARBA" id="ARBA00023163"/>
    </source>
</evidence>
<organism evidence="6 7">
    <name type="scientific">Herbiconiux daphne</name>
    <dbReference type="NCBI Taxonomy" id="2970914"/>
    <lineage>
        <taxon>Bacteria</taxon>
        <taxon>Bacillati</taxon>
        <taxon>Actinomycetota</taxon>
        <taxon>Actinomycetes</taxon>
        <taxon>Micrococcales</taxon>
        <taxon>Microbacteriaceae</taxon>
        <taxon>Herbiconiux</taxon>
    </lineage>
</organism>
<dbReference type="PANTHER" id="PTHR44688">
    <property type="entry name" value="DNA-BINDING TRANSCRIPTIONAL ACTIVATOR DEVR_DOSR"/>
    <property type="match status" value="1"/>
</dbReference>
<dbReference type="InterPro" id="IPR036388">
    <property type="entry name" value="WH-like_DNA-bd_sf"/>
</dbReference>
<dbReference type="InterPro" id="IPR059106">
    <property type="entry name" value="WHD_MalT"/>
</dbReference>
<dbReference type="Proteomes" id="UP001165586">
    <property type="component" value="Unassembled WGS sequence"/>
</dbReference>
<dbReference type="Pfam" id="PF25873">
    <property type="entry name" value="WHD_MalT"/>
    <property type="match status" value="1"/>
</dbReference>
<keyword evidence="1" id="KW-0805">Transcription regulation</keyword>
<dbReference type="Pfam" id="PF00196">
    <property type="entry name" value="GerE"/>
    <property type="match status" value="1"/>
</dbReference>
<keyword evidence="7" id="KW-1185">Reference proteome</keyword>
<dbReference type="Gene3D" id="3.40.50.300">
    <property type="entry name" value="P-loop containing nucleotide triphosphate hydrolases"/>
    <property type="match status" value="1"/>
</dbReference>
<dbReference type="EMBL" id="JANLCJ010000016">
    <property type="protein sequence ID" value="MCS5736338.1"/>
    <property type="molecule type" value="Genomic_DNA"/>
</dbReference>
<reference evidence="6" key="1">
    <citation type="submission" date="2022-08" db="EMBL/GenBank/DDBJ databases">
        <authorList>
            <person name="Deng Y."/>
            <person name="Han X.-F."/>
            <person name="Zhang Y.-Q."/>
        </authorList>
    </citation>
    <scope>NUCLEOTIDE SEQUENCE</scope>
    <source>
        <strain evidence="6">CPCC 203386</strain>
    </source>
</reference>
<evidence type="ECO:0000259" key="5">
    <source>
        <dbReference type="PROSITE" id="PS50043"/>
    </source>
</evidence>
<evidence type="ECO:0000256" key="1">
    <source>
        <dbReference type="ARBA" id="ARBA00023015"/>
    </source>
</evidence>
<gene>
    <name evidence="6" type="ORF">N1032_21610</name>
</gene>
<comment type="caution">
    <text evidence="6">The sequence shown here is derived from an EMBL/GenBank/DDBJ whole genome shotgun (WGS) entry which is preliminary data.</text>
</comment>
<feature type="region of interest" description="Disordered" evidence="4">
    <location>
        <begin position="1"/>
        <end position="30"/>
    </location>
</feature>
<feature type="domain" description="HTH luxR-type" evidence="5">
    <location>
        <begin position="825"/>
        <end position="890"/>
    </location>
</feature>
<accession>A0ABT2H8S9</accession>
<sequence length="892" mass="94569">MNTSAAPVRTAVPQQGPVSPDAATGADRLPTTAARQITRDRFDGHIDGLLDGPTRVVAVWGSAGSGKTTLLADWTRRARDAGRLAVWIRGTELDARLDFADLSARFPIGAADAIVFLDDAHLVRAQSRAALDELAESVPANIRIVLAGRYDPSTRHTHLQALGRLVEIRDAELAFTPDEVLQLATEHELPIDDDEASTLVQRTGGWATGIALAMPWLAGHPSVGDAVRHFDGDNRAVADYLVTEIVEGLPESDRAVLMAAAVAPTVPTELAVRLTGRADAGAVLERLAGRNTLLSRPEADEGFGYHPILLAFMEAEARRRDYPETTERHIRAAEWFAARGDGENALAQAVASRSADAVREQLDRFGLELVLTGDSVSGTAALRARISADSVASAVLRLLLDSPSHEWSAVARRLVETAERCLADDATRAVSGAGTSTGTGIGFSTGTGPGTGVGTGAAAASPTPTGTERWSAVLDIVRALRAPTPDDARAALVAMHAPAVTALRWRDVAVDLLGTTAEAWCALQTGRTDDGRRLLATVLESADALDYRWLALLVADLSVDPAAASGDWRAVRGFEDRLQVQSGWQIDVIDRPSARARLATALRRYERCDEVPVGALRRLASADGADAGIVVPATVLTLLAALDADETPRATLTELTALLERCGRAFPRSVAAACLPIFSATRAMLGEAETPGIGHLVETTLGADTLECELLAFASAPDARAHGEREARLLEAVGDGCRAVRAGTVVAAWIALARFAEKTGREVEADTRIAKALALAGELEVERPFLSFGGVGLRMVTARAGRLGLLDDVARRVAARVSPVLCQATVLEVATLTPRELDLLRELPVHQTVAEIARRHSVSANTVKTHLRSIYQKLGAADRGSAVEIAHRMGLI</sequence>
<dbReference type="RefSeq" id="WP_259542220.1">
    <property type="nucleotide sequence ID" value="NZ_JANLCJ010000016.1"/>
</dbReference>
<dbReference type="PROSITE" id="PS50043">
    <property type="entry name" value="HTH_LUXR_2"/>
    <property type="match status" value="1"/>
</dbReference>
<name>A0ABT2H8S9_9MICO</name>
<feature type="region of interest" description="Disordered" evidence="4">
    <location>
        <begin position="434"/>
        <end position="466"/>
    </location>
</feature>
<dbReference type="CDD" id="cd06170">
    <property type="entry name" value="LuxR_C_like"/>
    <property type="match status" value="1"/>
</dbReference>
<dbReference type="SMART" id="SM00421">
    <property type="entry name" value="HTH_LUXR"/>
    <property type="match status" value="1"/>
</dbReference>
<dbReference type="InterPro" id="IPR027417">
    <property type="entry name" value="P-loop_NTPase"/>
</dbReference>
<keyword evidence="2" id="KW-0238">DNA-binding</keyword>
<dbReference type="PANTHER" id="PTHR44688:SF16">
    <property type="entry name" value="DNA-BINDING TRANSCRIPTIONAL ACTIVATOR DEVR_DOSR"/>
    <property type="match status" value="1"/>
</dbReference>
<dbReference type="Gene3D" id="1.10.10.10">
    <property type="entry name" value="Winged helix-like DNA-binding domain superfamily/Winged helix DNA-binding domain"/>
    <property type="match status" value="1"/>
</dbReference>
<dbReference type="InterPro" id="IPR016032">
    <property type="entry name" value="Sig_transdc_resp-reg_C-effctor"/>
</dbReference>
<evidence type="ECO:0000256" key="2">
    <source>
        <dbReference type="ARBA" id="ARBA00023125"/>
    </source>
</evidence>
<dbReference type="InterPro" id="IPR000792">
    <property type="entry name" value="Tscrpt_reg_LuxR_C"/>
</dbReference>
<dbReference type="SUPFAM" id="SSF46894">
    <property type="entry name" value="C-terminal effector domain of the bipartite response regulators"/>
    <property type="match status" value="1"/>
</dbReference>
<evidence type="ECO:0000313" key="7">
    <source>
        <dbReference type="Proteomes" id="UP001165586"/>
    </source>
</evidence>
<feature type="compositionally biased region" description="Gly residues" evidence="4">
    <location>
        <begin position="435"/>
        <end position="455"/>
    </location>
</feature>
<proteinExistence type="predicted"/>
<evidence type="ECO:0000256" key="4">
    <source>
        <dbReference type="SAM" id="MobiDB-lite"/>
    </source>
</evidence>
<evidence type="ECO:0000313" key="6">
    <source>
        <dbReference type="EMBL" id="MCS5736338.1"/>
    </source>
</evidence>
<protein>
    <submittedName>
        <fullName evidence="6">LuxR C-terminal-related transcriptional regulator</fullName>
    </submittedName>
</protein>